<protein>
    <recommendedName>
        <fullName evidence="4">6-phosphofructokinase</fullName>
        <ecNumber evidence="4">2.7.1.11</ecNumber>
    </recommendedName>
</protein>
<feature type="domain" description="Phosphofructokinase" evidence="15">
    <location>
        <begin position="338"/>
        <end position="622"/>
    </location>
</feature>
<evidence type="ECO:0000256" key="11">
    <source>
        <dbReference type="ARBA" id="ARBA00022840"/>
    </source>
</evidence>
<dbReference type="PANTHER" id="PTHR13697">
    <property type="entry name" value="PHOSPHOFRUCTOKINASE"/>
    <property type="match status" value="1"/>
</dbReference>
<organism evidence="16 17">
    <name type="scientific">Bugula neritina</name>
    <name type="common">Brown bryozoan</name>
    <name type="synonym">Sertularia neritina</name>
    <dbReference type="NCBI Taxonomy" id="10212"/>
    <lineage>
        <taxon>Eukaryota</taxon>
        <taxon>Metazoa</taxon>
        <taxon>Spiralia</taxon>
        <taxon>Lophotrochozoa</taxon>
        <taxon>Bryozoa</taxon>
        <taxon>Gymnolaemata</taxon>
        <taxon>Cheilostomatida</taxon>
        <taxon>Flustrina</taxon>
        <taxon>Buguloidea</taxon>
        <taxon>Bugulidae</taxon>
        <taxon>Bugula</taxon>
    </lineage>
</organism>
<dbReference type="GO" id="GO:0005945">
    <property type="term" value="C:6-phosphofructokinase complex"/>
    <property type="evidence" value="ECO:0007669"/>
    <property type="project" value="TreeGrafter"/>
</dbReference>
<dbReference type="InterPro" id="IPR035966">
    <property type="entry name" value="PKF_sf"/>
</dbReference>
<dbReference type="EMBL" id="VXIV02001272">
    <property type="protein sequence ID" value="KAF6033642.1"/>
    <property type="molecule type" value="Genomic_DNA"/>
</dbReference>
<keyword evidence="12" id="KW-0460">Magnesium</keyword>
<keyword evidence="5" id="KW-0963">Cytoplasm</keyword>
<dbReference type="Proteomes" id="UP000593567">
    <property type="component" value="Unassembled WGS sequence"/>
</dbReference>
<comment type="pathway">
    <text evidence="3">Carbohydrate degradation; glycolysis; D-glyceraldehyde 3-phosphate and glycerone phosphate from D-glucose: step 3/4.</text>
</comment>
<reference evidence="16" key="1">
    <citation type="submission" date="2020-06" db="EMBL/GenBank/DDBJ databases">
        <title>Draft genome of Bugula neritina, a colonial animal packing powerful symbionts and potential medicines.</title>
        <authorList>
            <person name="Rayko M."/>
        </authorList>
    </citation>
    <scope>NUCLEOTIDE SEQUENCE [LARGE SCALE GENOMIC DNA]</scope>
    <source>
        <strain evidence="16">Kwan_BN1</strain>
    </source>
</reference>
<dbReference type="GO" id="GO:0061621">
    <property type="term" value="P:canonical glycolysis"/>
    <property type="evidence" value="ECO:0007669"/>
    <property type="project" value="TreeGrafter"/>
</dbReference>
<comment type="caution">
    <text evidence="16">The sequence shown here is derived from an EMBL/GenBank/DDBJ whole genome shotgun (WGS) entry which is preliminary data.</text>
</comment>
<dbReference type="PROSITE" id="PS00433">
    <property type="entry name" value="PHOSPHOFRUCTOKINASE"/>
    <property type="match status" value="2"/>
</dbReference>
<sequence>MYLGIIEQGGTVIGSARCKDFRERAGRVKAAKNLVLNGITNLVCIGGDGSLTGANCFRNEWKDLLDELVSSGELSKEQREKHSSLSIVGLVGSIDNDFCGTDMTIGTDTALHRIIEAVDAISTTAASHQRCFVLEVMGRHCGYLALVAALACEADFVFVPEYPHKEGWKDKLCKKLQSERDVGQRLNIILVCEGAIDMQGNSITATQVQELVQTRLSYDTRITVLGHVQRGGRPSAFDRILATRMGAESVLALIEAKSDSPALIISLDGNQVVRKQLMQCVQKTLNVQKCMKDQKFEDCVSARGRSFEGNLNIYKILSRLEPPKTASTENLCSSKYSFAVVAVGAPACGANAAVRSFVRMSLVKGYKVMGVLDSLSGLSKGNMKILNWMDVHGWAAKGGSMLGTKRTLPKDVGIESIANQIRDNKIGGILFVGGFEAYQAVVQLVEAQHLYSSLKIPLLVIPSTISNNVPGTDFSLGCDSSLNEIVSICDRIKQSALGSKRRVFVVETMGGYCGYLATLAGIAGGADAAYINEEDFTCSDLIKDCDHMSTKMENSQIKRGLILVNEKANTNFNTDFIFHLFSESGRRSFSTRSNVLGHMQQGGSPSPFDRNMGTKLGTKAAQKMITLCEKNLAEDGTVVATDPDCAVLVGVIRRKTEYTPVMELAKRTDFSKRLPLDQWWLKLRPLLRILAKHDDVYTAEAEDDDQ</sequence>
<evidence type="ECO:0000256" key="13">
    <source>
        <dbReference type="ARBA" id="ARBA00023152"/>
    </source>
</evidence>
<evidence type="ECO:0000256" key="6">
    <source>
        <dbReference type="ARBA" id="ARBA00022533"/>
    </source>
</evidence>
<evidence type="ECO:0000256" key="2">
    <source>
        <dbReference type="ARBA" id="ARBA00004496"/>
    </source>
</evidence>
<dbReference type="GO" id="GO:0030388">
    <property type="term" value="P:fructose 1,6-bisphosphate metabolic process"/>
    <property type="evidence" value="ECO:0007669"/>
    <property type="project" value="TreeGrafter"/>
</dbReference>
<evidence type="ECO:0000256" key="5">
    <source>
        <dbReference type="ARBA" id="ARBA00022490"/>
    </source>
</evidence>
<dbReference type="GO" id="GO:0048029">
    <property type="term" value="F:monosaccharide binding"/>
    <property type="evidence" value="ECO:0007669"/>
    <property type="project" value="TreeGrafter"/>
</dbReference>
<evidence type="ECO:0000256" key="12">
    <source>
        <dbReference type="ARBA" id="ARBA00022842"/>
    </source>
</evidence>
<dbReference type="InterPro" id="IPR009161">
    <property type="entry name" value="6-Pfructokinase_euk"/>
</dbReference>
<dbReference type="InterPro" id="IPR000023">
    <property type="entry name" value="Phosphofructokinase_dom"/>
</dbReference>
<evidence type="ECO:0000256" key="9">
    <source>
        <dbReference type="ARBA" id="ARBA00022741"/>
    </source>
</evidence>
<accession>A0A7J7K4S4</accession>
<dbReference type="PRINTS" id="PR00476">
    <property type="entry name" value="PHFRCTKINASE"/>
</dbReference>
<keyword evidence="6" id="KW-0021">Allosteric enzyme</keyword>
<dbReference type="InterPro" id="IPR015912">
    <property type="entry name" value="Phosphofructokinase_CS"/>
</dbReference>
<dbReference type="GO" id="GO:0003872">
    <property type="term" value="F:6-phosphofructokinase activity"/>
    <property type="evidence" value="ECO:0007669"/>
    <property type="project" value="UniProtKB-EC"/>
</dbReference>
<dbReference type="GO" id="GO:0006002">
    <property type="term" value="P:fructose 6-phosphate metabolic process"/>
    <property type="evidence" value="ECO:0007669"/>
    <property type="project" value="InterPro"/>
</dbReference>
<dbReference type="InterPro" id="IPR022953">
    <property type="entry name" value="ATP_PFK"/>
</dbReference>
<keyword evidence="10" id="KW-0418">Kinase</keyword>
<dbReference type="NCBIfam" id="TIGR02478">
    <property type="entry name" value="6PF1K_euk"/>
    <property type="match status" value="1"/>
</dbReference>
<keyword evidence="13" id="KW-0324">Glycolysis</keyword>
<evidence type="ECO:0000256" key="1">
    <source>
        <dbReference type="ARBA" id="ARBA00001946"/>
    </source>
</evidence>
<dbReference type="GO" id="GO:0070095">
    <property type="term" value="F:fructose-6-phosphate binding"/>
    <property type="evidence" value="ECO:0007669"/>
    <property type="project" value="TreeGrafter"/>
</dbReference>
<comment type="subcellular location">
    <subcellularLocation>
        <location evidence="2">Cytoplasm</location>
    </subcellularLocation>
</comment>
<keyword evidence="17" id="KW-1185">Reference proteome</keyword>
<evidence type="ECO:0000256" key="14">
    <source>
        <dbReference type="ARBA" id="ARBA00048070"/>
    </source>
</evidence>
<evidence type="ECO:0000313" key="17">
    <source>
        <dbReference type="Proteomes" id="UP000593567"/>
    </source>
</evidence>
<proteinExistence type="predicted"/>
<dbReference type="PANTHER" id="PTHR13697:SF4">
    <property type="entry name" value="ATP-DEPENDENT 6-PHOSPHOFRUCTOKINASE"/>
    <property type="match status" value="1"/>
</dbReference>
<dbReference type="Gene3D" id="3.40.50.450">
    <property type="match status" value="2"/>
</dbReference>
<evidence type="ECO:0000313" key="16">
    <source>
        <dbReference type="EMBL" id="KAF6033642.1"/>
    </source>
</evidence>
<evidence type="ECO:0000256" key="4">
    <source>
        <dbReference type="ARBA" id="ARBA00012055"/>
    </source>
</evidence>
<dbReference type="GO" id="GO:0005524">
    <property type="term" value="F:ATP binding"/>
    <property type="evidence" value="ECO:0007669"/>
    <property type="project" value="UniProtKB-KW"/>
</dbReference>
<evidence type="ECO:0000259" key="15">
    <source>
        <dbReference type="Pfam" id="PF00365"/>
    </source>
</evidence>
<keyword evidence="11" id="KW-0067">ATP-binding</keyword>
<dbReference type="GO" id="GO:0042802">
    <property type="term" value="F:identical protein binding"/>
    <property type="evidence" value="ECO:0007669"/>
    <property type="project" value="TreeGrafter"/>
</dbReference>
<comment type="catalytic activity">
    <reaction evidence="14">
        <text>beta-D-fructose 6-phosphate + ATP = beta-D-fructose 1,6-bisphosphate + ADP + H(+)</text>
        <dbReference type="Rhea" id="RHEA:16109"/>
        <dbReference type="ChEBI" id="CHEBI:15378"/>
        <dbReference type="ChEBI" id="CHEBI:30616"/>
        <dbReference type="ChEBI" id="CHEBI:32966"/>
        <dbReference type="ChEBI" id="CHEBI:57634"/>
        <dbReference type="ChEBI" id="CHEBI:456216"/>
        <dbReference type="EC" id="2.7.1.11"/>
    </reaction>
</comment>
<evidence type="ECO:0000256" key="10">
    <source>
        <dbReference type="ARBA" id="ARBA00022777"/>
    </source>
</evidence>
<dbReference type="AlphaFoldDB" id="A0A7J7K4S4"/>
<dbReference type="SUPFAM" id="SSF53784">
    <property type="entry name" value="Phosphofructokinase"/>
    <property type="match status" value="2"/>
</dbReference>
<keyword evidence="9" id="KW-0547">Nucleotide-binding</keyword>
<dbReference type="Pfam" id="PF00365">
    <property type="entry name" value="PFK"/>
    <property type="match status" value="2"/>
</dbReference>
<dbReference type="UniPathway" id="UPA00109">
    <property type="reaction ID" value="UER00182"/>
</dbReference>
<evidence type="ECO:0000256" key="8">
    <source>
        <dbReference type="ARBA" id="ARBA00022723"/>
    </source>
</evidence>
<evidence type="ECO:0000256" key="3">
    <source>
        <dbReference type="ARBA" id="ARBA00004679"/>
    </source>
</evidence>
<dbReference type="EC" id="2.7.1.11" evidence="4"/>
<dbReference type="GO" id="GO:0016208">
    <property type="term" value="F:AMP binding"/>
    <property type="evidence" value="ECO:0007669"/>
    <property type="project" value="TreeGrafter"/>
</dbReference>
<dbReference type="OrthoDB" id="537915at2759"/>
<dbReference type="FunFam" id="3.40.50.460:FF:000008">
    <property type="entry name" value="ATP-dependent 6-phosphofructokinase"/>
    <property type="match status" value="1"/>
</dbReference>
<dbReference type="FunFam" id="3.40.50.460:FF:000003">
    <property type="entry name" value="ATP-dependent 6-phosphofructokinase"/>
    <property type="match status" value="1"/>
</dbReference>
<keyword evidence="7" id="KW-0808">Transferase</keyword>
<comment type="cofactor">
    <cofactor evidence="1">
        <name>Mg(2+)</name>
        <dbReference type="ChEBI" id="CHEBI:18420"/>
    </cofactor>
</comment>
<gene>
    <name evidence="16" type="ORF">EB796_008048</name>
</gene>
<dbReference type="Gene3D" id="3.40.50.460">
    <property type="entry name" value="Phosphofructokinase domain"/>
    <property type="match status" value="2"/>
</dbReference>
<feature type="domain" description="Phosphofructokinase" evidence="15">
    <location>
        <begin position="4"/>
        <end position="252"/>
    </location>
</feature>
<name>A0A7J7K4S4_BUGNE</name>
<evidence type="ECO:0000256" key="7">
    <source>
        <dbReference type="ARBA" id="ARBA00022679"/>
    </source>
</evidence>
<dbReference type="GO" id="GO:0046872">
    <property type="term" value="F:metal ion binding"/>
    <property type="evidence" value="ECO:0007669"/>
    <property type="project" value="UniProtKB-KW"/>
</dbReference>
<keyword evidence="8" id="KW-0479">Metal-binding</keyword>